<feature type="transmembrane region" description="Helical" evidence="6">
    <location>
        <begin position="71"/>
        <end position="88"/>
    </location>
</feature>
<dbReference type="SUPFAM" id="SSF103473">
    <property type="entry name" value="MFS general substrate transporter"/>
    <property type="match status" value="1"/>
</dbReference>
<dbReference type="EMBL" id="JANBVO010000014">
    <property type="protein sequence ID" value="KAJ9145508.1"/>
    <property type="molecule type" value="Genomic_DNA"/>
</dbReference>
<keyword evidence="5 6" id="KW-0472">Membrane</keyword>
<gene>
    <name evidence="7" type="ORF">NKR23_g5277</name>
</gene>
<dbReference type="Pfam" id="PF07690">
    <property type="entry name" value="MFS_1"/>
    <property type="match status" value="1"/>
</dbReference>
<feature type="transmembrane region" description="Helical" evidence="6">
    <location>
        <begin position="296"/>
        <end position="321"/>
    </location>
</feature>
<comment type="subcellular location">
    <subcellularLocation>
        <location evidence="1">Membrane</location>
        <topology evidence="1">Multi-pass membrane protein</topology>
    </subcellularLocation>
</comment>
<sequence length="517" mass="57244">MSESKTPVSAATDVEDGEILDVSDETLATAGVDVKAAHKDKALNLLAHNHVNFDPNSPEAKRVLRKIDMRILPMIYGVYLFMLIDKNSMSYAAIMGIKKDTHLTASEYSWLGSLVYFGYLAGDVPAMFLMQHFPLAKVFGIVCMAWGVVEMLHAACSNFAGLGTLRFFLGFFEVYTAPAAIIIFGSFYTKKEQVTRLTIWYTCYGFASIFGGFFSWAIYQADGFKWQALFIFYGGITSIIGGICFLFLAPSPTDAKWLTEDEKVIALERVRSNKTGTEVWRFNWSQLKEAFLDIRFWIIFLLDVSLGLPLGGISLFGPTIIANFGFTTSQSTLLNMGSGAASVVVILIAFIVAKYTNRTTAGVGVFLLSCVGCVMMLAIPAANYGARYGGYVLSIQFANAVPFMAALMTAGVSGTTKKFAFTAAYQLGYTVGNFLGPQTYRASDAPNYYTAKYTMLAFLILCTLLFASWGLVHKYWNHKRDKQDAVDAQNGVARTHVENEEFSDLTDWHLRSFRYPT</sequence>
<dbReference type="Proteomes" id="UP001174694">
    <property type="component" value="Unassembled WGS sequence"/>
</dbReference>
<proteinExistence type="predicted"/>
<organism evidence="7 8">
    <name type="scientific">Pleurostoma richardsiae</name>
    <dbReference type="NCBI Taxonomy" id="41990"/>
    <lineage>
        <taxon>Eukaryota</taxon>
        <taxon>Fungi</taxon>
        <taxon>Dikarya</taxon>
        <taxon>Ascomycota</taxon>
        <taxon>Pezizomycotina</taxon>
        <taxon>Sordariomycetes</taxon>
        <taxon>Sordariomycetidae</taxon>
        <taxon>Calosphaeriales</taxon>
        <taxon>Pleurostomataceae</taxon>
        <taxon>Pleurostoma</taxon>
    </lineage>
</organism>
<evidence type="ECO:0000313" key="7">
    <source>
        <dbReference type="EMBL" id="KAJ9145508.1"/>
    </source>
</evidence>
<accession>A0AA38RG83</accession>
<keyword evidence="8" id="KW-1185">Reference proteome</keyword>
<reference evidence="7" key="1">
    <citation type="submission" date="2022-07" db="EMBL/GenBank/DDBJ databases">
        <title>Fungi with potential for degradation of polypropylene.</title>
        <authorList>
            <person name="Gostincar C."/>
        </authorList>
    </citation>
    <scope>NUCLEOTIDE SEQUENCE</scope>
    <source>
        <strain evidence="7">EXF-13308</strain>
    </source>
</reference>
<feature type="transmembrane region" description="Helical" evidence="6">
    <location>
        <begin position="419"/>
        <end position="435"/>
    </location>
</feature>
<dbReference type="AlphaFoldDB" id="A0AA38RG83"/>
<feature type="transmembrane region" description="Helical" evidence="6">
    <location>
        <begin position="230"/>
        <end position="249"/>
    </location>
</feature>
<evidence type="ECO:0000256" key="1">
    <source>
        <dbReference type="ARBA" id="ARBA00004141"/>
    </source>
</evidence>
<dbReference type="GO" id="GO:0022857">
    <property type="term" value="F:transmembrane transporter activity"/>
    <property type="evidence" value="ECO:0007669"/>
    <property type="project" value="InterPro"/>
</dbReference>
<keyword evidence="2" id="KW-0813">Transport</keyword>
<feature type="transmembrane region" description="Helical" evidence="6">
    <location>
        <begin position="167"/>
        <end position="187"/>
    </location>
</feature>
<evidence type="ECO:0000313" key="8">
    <source>
        <dbReference type="Proteomes" id="UP001174694"/>
    </source>
</evidence>
<feature type="transmembrane region" description="Helical" evidence="6">
    <location>
        <begin position="135"/>
        <end position="155"/>
    </location>
</feature>
<keyword evidence="4 6" id="KW-1133">Transmembrane helix</keyword>
<evidence type="ECO:0000256" key="3">
    <source>
        <dbReference type="ARBA" id="ARBA00022692"/>
    </source>
</evidence>
<dbReference type="PANTHER" id="PTHR43791">
    <property type="entry name" value="PERMEASE-RELATED"/>
    <property type="match status" value="1"/>
</dbReference>
<feature type="transmembrane region" description="Helical" evidence="6">
    <location>
        <begin position="108"/>
        <end position="128"/>
    </location>
</feature>
<dbReference type="PANTHER" id="PTHR43791:SF59">
    <property type="entry name" value="TRANSPORTER, PUTATIVE (AFU_ORTHOLOGUE AFUA_1G06550)-RELATED"/>
    <property type="match status" value="1"/>
</dbReference>
<name>A0AA38RG83_9PEZI</name>
<feature type="transmembrane region" description="Helical" evidence="6">
    <location>
        <begin position="199"/>
        <end position="218"/>
    </location>
</feature>
<evidence type="ECO:0000256" key="5">
    <source>
        <dbReference type="ARBA" id="ARBA00023136"/>
    </source>
</evidence>
<dbReference type="GO" id="GO:0016020">
    <property type="term" value="C:membrane"/>
    <property type="evidence" value="ECO:0007669"/>
    <property type="project" value="UniProtKB-SubCell"/>
</dbReference>
<protein>
    <submittedName>
        <fullName evidence="7">MFS general substrate transporter</fullName>
    </submittedName>
</protein>
<evidence type="ECO:0000256" key="4">
    <source>
        <dbReference type="ARBA" id="ARBA00022989"/>
    </source>
</evidence>
<feature type="transmembrane region" description="Helical" evidence="6">
    <location>
        <begin position="455"/>
        <end position="472"/>
    </location>
</feature>
<comment type="caution">
    <text evidence="7">The sequence shown here is derived from an EMBL/GenBank/DDBJ whole genome shotgun (WGS) entry which is preliminary data.</text>
</comment>
<feature type="transmembrane region" description="Helical" evidence="6">
    <location>
        <begin position="388"/>
        <end position="407"/>
    </location>
</feature>
<dbReference type="InterPro" id="IPR036259">
    <property type="entry name" value="MFS_trans_sf"/>
</dbReference>
<dbReference type="InterPro" id="IPR011701">
    <property type="entry name" value="MFS"/>
</dbReference>
<evidence type="ECO:0000256" key="2">
    <source>
        <dbReference type="ARBA" id="ARBA00022448"/>
    </source>
</evidence>
<feature type="transmembrane region" description="Helical" evidence="6">
    <location>
        <begin position="333"/>
        <end position="353"/>
    </location>
</feature>
<evidence type="ECO:0000256" key="6">
    <source>
        <dbReference type="SAM" id="Phobius"/>
    </source>
</evidence>
<dbReference type="Gene3D" id="1.20.1250.20">
    <property type="entry name" value="MFS general substrate transporter like domains"/>
    <property type="match status" value="1"/>
</dbReference>
<keyword evidence="3 6" id="KW-0812">Transmembrane</keyword>
<feature type="transmembrane region" description="Helical" evidence="6">
    <location>
        <begin position="360"/>
        <end position="382"/>
    </location>
</feature>